<gene>
    <name evidence="1" type="ORF">G7077_12075</name>
</gene>
<proteinExistence type="predicted"/>
<dbReference type="Proteomes" id="UP000503222">
    <property type="component" value="Chromosome"/>
</dbReference>
<dbReference type="EMBL" id="CP049869">
    <property type="protein sequence ID" value="QIK79535.1"/>
    <property type="molecule type" value="Genomic_DNA"/>
</dbReference>
<evidence type="ECO:0000313" key="2">
    <source>
        <dbReference type="Proteomes" id="UP000503222"/>
    </source>
</evidence>
<reference evidence="1 2" key="1">
    <citation type="submission" date="2020-03" db="EMBL/GenBank/DDBJ databases">
        <title>Sphingomonas sp. nov., isolated from fish.</title>
        <authorList>
            <person name="Hyun D.-W."/>
            <person name="Bae J.-W."/>
        </authorList>
    </citation>
    <scope>NUCLEOTIDE SEQUENCE [LARGE SCALE GENOMIC DNA]</scope>
    <source>
        <strain evidence="1 2">HDW15B</strain>
    </source>
</reference>
<dbReference type="AlphaFoldDB" id="A0A6G7YS16"/>
<accession>A0A6G7YS16</accession>
<keyword evidence="2" id="KW-1185">Reference proteome</keyword>
<organism evidence="1 2">
    <name type="scientific">Sphingomonas piscis</name>
    <dbReference type="NCBI Taxonomy" id="2714943"/>
    <lineage>
        <taxon>Bacteria</taxon>
        <taxon>Pseudomonadati</taxon>
        <taxon>Pseudomonadota</taxon>
        <taxon>Alphaproteobacteria</taxon>
        <taxon>Sphingomonadales</taxon>
        <taxon>Sphingomonadaceae</taxon>
        <taxon>Sphingomonas</taxon>
    </lineage>
</organism>
<dbReference type="KEGG" id="spii:G7077_12075"/>
<evidence type="ECO:0000313" key="1">
    <source>
        <dbReference type="EMBL" id="QIK79535.1"/>
    </source>
</evidence>
<sequence>MIILTMASAISLLGLQASVNAPRSAFATCIREASAKAKADNVTVDAYKDYVRAACDPAGSKLKNALVAFDTKNGVSKARASEDAEMEVDDTFDADIRTYKRLNGPSPQVQ</sequence>
<name>A0A6G7YS16_9SPHN</name>
<protein>
    <submittedName>
        <fullName evidence="1">Uncharacterized protein</fullName>
    </submittedName>
</protein>
<dbReference type="RefSeq" id="WP_166411922.1">
    <property type="nucleotide sequence ID" value="NZ_CP049869.1"/>
</dbReference>